<evidence type="ECO:0000313" key="5">
    <source>
        <dbReference type="Proteomes" id="UP000834106"/>
    </source>
</evidence>
<protein>
    <recommendedName>
        <fullName evidence="3">GCK domain-containing protein</fullName>
    </recommendedName>
</protein>
<feature type="region of interest" description="Disordered" evidence="1">
    <location>
        <begin position="325"/>
        <end position="362"/>
    </location>
</feature>
<keyword evidence="2" id="KW-1133">Transmembrane helix</keyword>
<dbReference type="PANTHER" id="PTHR34357">
    <property type="entry name" value="F7A19.14 PROTEIN-RELATED"/>
    <property type="match status" value="1"/>
</dbReference>
<sequence>MVIAKLMCPGLSLDYIYKNRSRNQKDVKGGDAQMRLLEHKVYSRKSSAMGACNSITTAALYRHQLFDRQITAIGFARTQTQQLDRRCIPELVIFWWLNGAYGCPQKEAFEFRVPSALRRRSRLLFALQGHQPSTVDCFLLVVALVVDSRLVVVWVSGSARLRLDYLLLETRVLLVTVAFEVILWCCCWCFMVVLLWCGVVAILYGPVMAVVMAVMLLSRGCGGARDSGDDGVFVTDLESITELNGGEEEEEEEGECGFCLFMKGGGCKDAFIEWEKCVEEGEKNKEDIVEKCFQATAALKKCMEAHSDYYAPILQAEKVAEDEAVKELEKEKERLNSQGGSEKSGSEEKEETVDGSQQKKES</sequence>
<gene>
    <name evidence="4" type="ORF">FPE_LOCUS32682</name>
</gene>
<dbReference type="AlphaFoldDB" id="A0AAD2ABN6"/>
<feature type="transmembrane region" description="Helical" evidence="2">
    <location>
        <begin position="199"/>
        <end position="217"/>
    </location>
</feature>
<evidence type="ECO:0000313" key="4">
    <source>
        <dbReference type="EMBL" id="CAI9785252.1"/>
    </source>
</evidence>
<evidence type="ECO:0000256" key="1">
    <source>
        <dbReference type="SAM" id="MobiDB-lite"/>
    </source>
</evidence>
<keyword evidence="2" id="KW-0812">Transmembrane</keyword>
<dbReference type="Pfam" id="PF07802">
    <property type="entry name" value="GCK"/>
    <property type="match status" value="1"/>
</dbReference>
<dbReference type="Proteomes" id="UP000834106">
    <property type="component" value="Chromosome 21"/>
</dbReference>
<dbReference type="InterPro" id="IPR012891">
    <property type="entry name" value="GCK_dom"/>
</dbReference>
<accession>A0AAD2ABN6</accession>
<reference evidence="4" key="1">
    <citation type="submission" date="2023-05" db="EMBL/GenBank/DDBJ databases">
        <authorList>
            <person name="Huff M."/>
        </authorList>
    </citation>
    <scope>NUCLEOTIDE SEQUENCE</scope>
</reference>
<feature type="compositionally biased region" description="Basic and acidic residues" evidence="1">
    <location>
        <begin position="325"/>
        <end position="335"/>
    </location>
</feature>
<proteinExistence type="predicted"/>
<organism evidence="4 5">
    <name type="scientific">Fraxinus pennsylvanica</name>
    <dbReference type="NCBI Taxonomy" id="56036"/>
    <lineage>
        <taxon>Eukaryota</taxon>
        <taxon>Viridiplantae</taxon>
        <taxon>Streptophyta</taxon>
        <taxon>Embryophyta</taxon>
        <taxon>Tracheophyta</taxon>
        <taxon>Spermatophyta</taxon>
        <taxon>Magnoliopsida</taxon>
        <taxon>eudicotyledons</taxon>
        <taxon>Gunneridae</taxon>
        <taxon>Pentapetalae</taxon>
        <taxon>asterids</taxon>
        <taxon>lamiids</taxon>
        <taxon>Lamiales</taxon>
        <taxon>Oleaceae</taxon>
        <taxon>Oleeae</taxon>
        <taxon>Fraxinus</taxon>
    </lineage>
</organism>
<name>A0AAD2ABN6_9LAMI</name>
<dbReference type="EMBL" id="OU503056">
    <property type="protein sequence ID" value="CAI9785252.1"/>
    <property type="molecule type" value="Genomic_DNA"/>
</dbReference>
<keyword evidence="5" id="KW-1185">Reference proteome</keyword>
<evidence type="ECO:0000259" key="3">
    <source>
        <dbReference type="SMART" id="SM01227"/>
    </source>
</evidence>
<evidence type="ECO:0000256" key="2">
    <source>
        <dbReference type="SAM" id="Phobius"/>
    </source>
</evidence>
<keyword evidence="2" id="KW-0472">Membrane</keyword>
<dbReference type="SMART" id="SM01227">
    <property type="entry name" value="GCK"/>
    <property type="match status" value="1"/>
</dbReference>
<feature type="domain" description="GCK" evidence="3">
    <location>
        <begin position="254"/>
        <end position="328"/>
    </location>
</feature>
<dbReference type="PANTHER" id="PTHR34357:SF2">
    <property type="entry name" value="F26F24.3-RELATED"/>
    <property type="match status" value="1"/>
</dbReference>
<feature type="transmembrane region" description="Helical" evidence="2">
    <location>
        <begin position="171"/>
        <end position="193"/>
    </location>
</feature>
<dbReference type="Gene3D" id="1.10.287.2900">
    <property type="match status" value="1"/>
</dbReference>